<comment type="caution">
    <text evidence="1">The sequence shown here is derived from an EMBL/GenBank/DDBJ whole genome shotgun (WGS) entry which is preliminary data.</text>
</comment>
<gene>
    <name evidence="1" type="ORF">OL497_13595</name>
</gene>
<organism evidence="1 2">
    <name type="scientific">Chitinophaga nivalis</name>
    <dbReference type="NCBI Taxonomy" id="2991709"/>
    <lineage>
        <taxon>Bacteria</taxon>
        <taxon>Pseudomonadati</taxon>
        <taxon>Bacteroidota</taxon>
        <taxon>Chitinophagia</taxon>
        <taxon>Chitinophagales</taxon>
        <taxon>Chitinophagaceae</taxon>
        <taxon>Chitinophaga</taxon>
    </lineage>
</organism>
<dbReference type="EMBL" id="JAPDNS010000001">
    <property type="protein sequence ID" value="MCW3484937.1"/>
    <property type="molecule type" value="Genomic_DNA"/>
</dbReference>
<proteinExistence type="predicted"/>
<accession>A0ABT3ILV0</accession>
<reference evidence="1 2" key="1">
    <citation type="submission" date="2022-10" db="EMBL/GenBank/DDBJ databases">
        <title>Chitinophaga nivalis PC15 sp. nov., isolated from Pyeongchang county, South Korea.</title>
        <authorList>
            <person name="Trinh H.N."/>
        </authorList>
    </citation>
    <scope>NUCLEOTIDE SEQUENCE [LARGE SCALE GENOMIC DNA]</scope>
    <source>
        <strain evidence="1 2">PC14</strain>
    </source>
</reference>
<dbReference type="RefSeq" id="WP_264730886.1">
    <property type="nucleotide sequence ID" value="NZ_JAPDNR010000001.1"/>
</dbReference>
<dbReference type="Proteomes" id="UP001207742">
    <property type="component" value="Unassembled WGS sequence"/>
</dbReference>
<evidence type="ECO:0000313" key="1">
    <source>
        <dbReference type="EMBL" id="MCW3484937.1"/>
    </source>
</evidence>
<name>A0ABT3ILV0_9BACT</name>
<evidence type="ECO:0000313" key="2">
    <source>
        <dbReference type="Proteomes" id="UP001207742"/>
    </source>
</evidence>
<keyword evidence="2" id="KW-1185">Reference proteome</keyword>
<protein>
    <submittedName>
        <fullName evidence="1">Uncharacterized protein</fullName>
    </submittedName>
</protein>
<sequence>MKKPTNEGLKVQLQTFTYKNGQVAIVKHYGTETDPEIKAYDSLEYQQGRLARSYHSGPGYQYNEERIYNWKDGNLISVQQSYLNNNKYVLSSTRAYTYGTRPNPFKNMIWVLVLLQRGGDAELLSNNNPIKRTYILANGETTYSTSEMSYNGIQVPVGVTTTYVSSSGTTQQTGSYEFIHLKK</sequence>